<dbReference type="PROSITE" id="PS51257">
    <property type="entry name" value="PROKAR_LIPOPROTEIN"/>
    <property type="match status" value="1"/>
</dbReference>
<dbReference type="AlphaFoldDB" id="A0AA46UAC5"/>
<protein>
    <submittedName>
        <fullName evidence="1">6-bladed beta-propeller</fullName>
    </submittedName>
</protein>
<dbReference type="Pfam" id="PF17170">
    <property type="entry name" value="DUF5128"/>
    <property type="match status" value="1"/>
</dbReference>
<sequence>MKNTVLLWGLVILLFVVTGCVSSSAKIAGGEIEVFHIDSPGAEDLLKLSDYCESATVVPLETSADCLLSEIKKVEVDGDLIYLKDNKGESVYCFDFQGNLKKKIGHRGDGPEDFVELTSFTLDKENGLVYVYSRANDKIVVYRVNGDFVESFPSPGYYAVEIEYVDNRLFLSGINSGVGLLYNLISLDSSHKVEGMYMPSAEFGVSRHPMLKKVKDDLYFYPPLYEDTIYVVRDGKFEAGFLADCGKHTMPKEFREQANDGRVIWPTIGIDMIKNGYILLKNLAVFDRLVFLRFDYRGQPRYGFYDKDQKTFVCTYDLKDDVSYLALNSQHLWQTDDQVISTFDPNKLDHYNSLYSDPDYLKRMHLSQQQADEALKLIRGLLDKTSEDANPILIFYKVKK</sequence>
<proteinExistence type="predicted"/>
<accession>A0AA46UAC5</accession>
<dbReference type="EMBL" id="CP083681">
    <property type="protein sequence ID" value="UYU71165.1"/>
    <property type="molecule type" value="Genomic_DNA"/>
</dbReference>
<reference evidence="1" key="1">
    <citation type="submission" date="2021-06" db="EMBL/GenBank/DDBJ databases">
        <title>Interrogation of the integrated mobile genetic elements in gut-associated Bacteroides with a consensus prediction approach.</title>
        <authorList>
            <person name="Campbell D.E."/>
            <person name="Leigh J.R."/>
            <person name="Kim T."/>
            <person name="England W."/>
            <person name="Whitaker R.J."/>
            <person name="Degnan P.H."/>
        </authorList>
    </citation>
    <scope>NUCLEOTIDE SEQUENCE</scope>
    <source>
        <strain evidence="1">VPI-BTDOT2</strain>
    </source>
</reference>
<gene>
    <name evidence="1" type="ORF">KQP59_23365</name>
</gene>
<name>A0AA46UAC5_BACT4</name>
<evidence type="ECO:0000313" key="1">
    <source>
        <dbReference type="EMBL" id="UYU71165.1"/>
    </source>
</evidence>
<dbReference type="Gene3D" id="2.120.10.30">
    <property type="entry name" value="TolB, C-terminal domain"/>
    <property type="match status" value="1"/>
</dbReference>
<dbReference type="RefSeq" id="WP_165938257.1">
    <property type="nucleotide sequence ID" value="NZ_CP072242.1"/>
</dbReference>
<dbReference type="Proteomes" id="UP001156216">
    <property type="component" value="Chromosome"/>
</dbReference>
<dbReference type="InterPro" id="IPR011042">
    <property type="entry name" value="6-blade_b-propeller_TolB-like"/>
</dbReference>
<organism evidence="1 2">
    <name type="scientific">Bacteroides thetaiotaomicron</name>
    <dbReference type="NCBI Taxonomy" id="818"/>
    <lineage>
        <taxon>Bacteria</taxon>
        <taxon>Pseudomonadati</taxon>
        <taxon>Bacteroidota</taxon>
        <taxon>Bacteroidia</taxon>
        <taxon>Bacteroidales</taxon>
        <taxon>Bacteroidaceae</taxon>
        <taxon>Bacteroides</taxon>
    </lineage>
</organism>
<dbReference type="SUPFAM" id="SSF63825">
    <property type="entry name" value="YWTD domain"/>
    <property type="match status" value="1"/>
</dbReference>
<evidence type="ECO:0000313" key="2">
    <source>
        <dbReference type="Proteomes" id="UP001156216"/>
    </source>
</evidence>